<accession>A0AAV6SHJ7</accession>
<dbReference type="Proteomes" id="UP000693946">
    <property type="component" value="Linkage Group LG13"/>
</dbReference>
<sequence>MLLLMQAELMYGSRNYFTAALWSSPLTCPPCSADGRFQSRAENDKTVRNRVDKRGGNRIKRLSESTLCTGCQPLHPTIAAAMTMRMTPSNR</sequence>
<evidence type="ECO:0000313" key="2">
    <source>
        <dbReference type="Proteomes" id="UP000693946"/>
    </source>
</evidence>
<name>A0AAV6SHJ7_SOLSE</name>
<organism evidence="1 2">
    <name type="scientific">Solea senegalensis</name>
    <name type="common">Senegalese sole</name>
    <dbReference type="NCBI Taxonomy" id="28829"/>
    <lineage>
        <taxon>Eukaryota</taxon>
        <taxon>Metazoa</taxon>
        <taxon>Chordata</taxon>
        <taxon>Craniata</taxon>
        <taxon>Vertebrata</taxon>
        <taxon>Euteleostomi</taxon>
        <taxon>Actinopterygii</taxon>
        <taxon>Neopterygii</taxon>
        <taxon>Teleostei</taxon>
        <taxon>Neoteleostei</taxon>
        <taxon>Acanthomorphata</taxon>
        <taxon>Carangaria</taxon>
        <taxon>Pleuronectiformes</taxon>
        <taxon>Pleuronectoidei</taxon>
        <taxon>Soleidae</taxon>
        <taxon>Solea</taxon>
    </lineage>
</organism>
<dbReference type="AlphaFoldDB" id="A0AAV6SHJ7"/>
<evidence type="ECO:0000313" key="1">
    <source>
        <dbReference type="EMBL" id="KAG7516562.1"/>
    </source>
</evidence>
<proteinExistence type="predicted"/>
<evidence type="ECO:0008006" key="3">
    <source>
        <dbReference type="Google" id="ProtNLM"/>
    </source>
</evidence>
<reference evidence="1 2" key="1">
    <citation type="journal article" date="2021" name="Sci. Rep.">
        <title>Chromosome anchoring in Senegalese sole (Solea senegalensis) reveals sex-associated markers and genome rearrangements in flatfish.</title>
        <authorList>
            <person name="Guerrero-Cozar I."/>
            <person name="Gomez-Garrido J."/>
            <person name="Berbel C."/>
            <person name="Martinez-Blanch J.F."/>
            <person name="Alioto T."/>
            <person name="Claros M.G."/>
            <person name="Gagnaire P.A."/>
            <person name="Manchado M."/>
        </authorList>
    </citation>
    <scope>NUCLEOTIDE SEQUENCE [LARGE SCALE GENOMIC DNA]</scope>
    <source>
        <strain evidence="1">Sse05_10M</strain>
    </source>
</reference>
<keyword evidence="2" id="KW-1185">Reference proteome</keyword>
<comment type="caution">
    <text evidence="1">The sequence shown here is derived from an EMBL/GenBank/DDBJ whole genome shotgun (WGS) entry which is preliminary data.</text>
</comment>
<protein>
    <recommendedName>
        <fullName evidence="3">Secreted protein</fullName>
    </recommendedName>
</protein>
<dbReference type="EMBL" id="JAGKHQ010000005">
    <property type="protein sequence ID" value="KAG7516562.1"/>
    <property type="molecule type" value="Genomic_DNA"/>
</dbReference>
<gene>
    <name evidence="1" type="ORF">JOB18_035047</name>
</gene>